<comment type="caution">
    <text evidence="1">The sequence shown here is derived from an EMBL/GenBank/DDBJ whole genome shotgun (WGS) entry which is preliminary data.</text>
</comment>
<evidence type="ECO:0000313" key="2">
    <source>
        <dbReference type="Proteomes" id="UP001220324"/>
    </source>
</evidence>
<evidence type="ECO:0000313" key="1">
    <source>
        <dbReference type="EMBL" id="KAJ5556657.1"/>
    </source>
</evidence>
<accession>A0AAD6D670</accession>
<dbReference type="Proteomes" id="UP001220324">
    <property type="component" value="Unassembled WGS sequence"/>
</dbReference>
<dbReference type="EMBL" id="JAQIZZ010000001">
    <property type="protein sequence ID" value="KAJ5556657.1"/>
    <property type="molecule type" value="Genomic_DNA"/>
</dbReference>
<protein>
    <submittedName>
        <fullName evidence="1">Uncharacterized protein</fullName>
    </submittedName>
</protein>
<gene>
    <name evidence="1" type="ORF">N7494_000572</name>
</gene>
<dbReference type="AlphaFoldDB" id="A0AAD6D670"/>
<organism evidence="1 2">
    <name type="scientific">Penicillium frequentans</name>
    <dbReference type="NCBI Taxonomy" id="3151616"/>
    <lineage>
        <taxon>Eukaryota</taxon>
        <taxon>Fungi</taxon>
        <taxon>Dikarya</taxon>
        <taxon>Ascomycota</taxon>
        <taxon>Pezizomycotina</taxon>
        <taxon>Eurotiomycetes</taxon>
        <taxon>Eurotiomycetidae</taxon>
        <taxon>Eurotiales</taxon>
        <taxon>Aspergillaceae</taxon>
        <taxon>Penicillium</taxon>
    </lineage>
</organism>
<reference evidence="1 2" key="1">
    <citation type="journal article" date="2023" name="IMA Fungus">
        <title>Comparative genomic study of the Penicillium genus elucidates a diverse pangenome and 15 lateral gene transfer events.</title>
        <authorList>
            <person name="Petersen C."/>
            <person name="Sorensen T."/>
            <person name="Nielsen M.R."/>
            <person name="Sondergaard T.E."/>
            <person name="Sorensen J.L."/>
            <person name="Fitzpatrick D.A."/>
            <person name="Frisvad J.C."/>
            <person name="Nielsen K.L."/>
        </authorList>
    </citation>
    <scope>NUCLEOTIDE SEQUENCE [LARGE SCALE GENOMIC DNA]</scope>
    <source>
        <strain evidence="1 2">IBT 35679</strain>
    </source>
</reference>
<keyword evidence="2" id="KW-1185">Reference proteome</keyword>
<sequence length="73" mass="8401">MEAQEGCISGRPAKLLSNSDALNHLQNILLWVDIKEKSTQHHIRHIEGLIGDFARIQLDEKHQVTLNDMWIET</sequence>
<name>A0AAD6D670_9EURO</name>
<proteinExistence type="predicted"/>